<keyword evidence="2" id="KW-1185">Reference proteome</keyword>
<protein>
    <submittedName>
        <fullName evidence="1">Uncharacterized protein</fullName>
    </submittedName>
</protein>
<comment type="caution">
    <text evidence="1">The sequence shown here is derived from an EMBL/GenBank/DDBJ whole genome shotgun (WGS) entry which is preliminary data.</text>
</comment>
<evidence type="ECO:0000313" key="2">
    <source>
        <dbReference type="Proteomes" id="UP001627154"/>
    </source>
</evidence>
<sequence length="119" mass="13463">MYIKTKQKGQCLECADEAKRKIIFCDKSVVCSRSCSNWIWYSGDHVDRVSNCLPVSDYANAVDALVVLVDCVRDDCHPVVSDDDNDQVNYDCPNLVELVEVRDDYLGKQEEVNVSPVEL</sequence>
<gene>
    <name evidence="1" type="ORF">TKK_004335</name>
</gene>
<dbReference type="EMBL" id="JBJJXI010000033">
    <property type="protein sequence ID" value="KAL3402729.1"/>
    <property type="molecule type" value="Genomic_DNA"/>
</dbReference>
<reference evidence="1 2" key="1">
    <citation type="journal article" date="2024" name="bioRxiv">
        <title>A reference genome for Trichogramma kaykai: A tiny desert-dwelling parasitoid wasp with competing sex-ratio distorters.</title>
        <authorList>
            <person name="Culotta J."/>
            <person name="Lindsey A.R."/>
        </authorList>
    </citation>
    <scope>NUCLEOTIDE SEQUENCE [LARGE SCALE GENOMIC DNA]</scope>
    <source>
        <strain evidence="1 2">KSX58</strain>
    </source>
</reference>
<evidence type="ECO:0000313" key="1">
    <source>
        <dbReference type="EMBL" id="KAL3402729.1"/>
    </source>
</evidence>
<proteinExistence type="predicted"/>
<organism evidence="1 2">
    <name type="scientific">Trichogramma kaykai</name>
    <dbReference type="NCBI Taxonomy" id="54128"/>
    <lineage>
        <taxon>Eukaryota</taxon>
        <taxon>Metazoa</taxon>
        <taxon>Ecdysozoa</taxon>
        <taxon>Arthropoda</taxon>
        <taxon>Hexapoda</taxon>
        <taxon>Insecta</taxon>
        <taxon>Pterygota</taxon>
        <taxon>Neoptera</taxon>
        <taxon>Endopterygota</taxon>
        <taxon>Hymenoptera</taxon>
        <taxon>Apocrita</taxon>
        <taxon>Proctotrupomorpha</taxon>
        <taxon>Chalcidoidea</taxon>
        <taxon>Trichogrammatidae</taxon>
        <taxon>Trichogramma</taxon>
    </lineage>
</organism>
<accession>A0ABD2XBU4</accession>
<dbReference type="Proteomes" id="UP001627154">
    <property type="component" value="Unassembled WGS sequence"/>
</dbReference>
<dbReference type="AlphaFoldDB" id="A0ABD2XBU4"/>
<name>A0ABD2XBU4_9HYME</name>